<dbReference type="RefSeq" id="WP_045808293.1">
    <property type="nucleotide sequence ID" value="NZ_JZCR01000024.1"/>
</dbReference>
<dbReference type="SUPFAM" id="SSF63411">
    <property type="entry name" value="LuxS/MPP-like metallohydrolase"/>
    <property type="match status" value="2"/>
</dbReference>
<organism evidence="2 3">
    <name type="scientific">Levilactobacillus spicheri</name>
    <dbReference type="NCBI Taxonomy" id="216463"/>
    <lineage>
        <taxon>Bacteria</taxon>
        <taxon>Bacillati</taxon>
        <taxon>Bacillota</taxon>
        <taxon>Bacilli</taxon>
        <taxon>Lactobacillales</taxon>
        <taxon>Lactobacillaceae</taxon>
        <taxon>Levilactobacillus</taxon>
    </lineage>
</organism>
<dbReference type="OrthoDB" id="9762085at2"/>
<evidence type="ECO:0000313" key="2">
    <source>
        <dbReference type="EMBL" id="KJW11938.1"/>
    </source>
</evidence>
<dbReference type="EMBL" id="JZCR01000024">
    <property type="protein sequence ID" value="KJW11938.1"/>
    <property type="molecule type" value="Genomic_DNA"/>
</dbReference>
<gene>
    <name evidence="2" type="ORF">VC81_12015</name>
</gene>
<dbReference type="Pfam" id="PF05193">
    <property type="entry name" value="Peptidase_M16_C"/>
    <property type="match status" value="1"/>
</dbReference>
<dbReference type="InterPro" id="IPR011249">
    <property type="entry name" value="Metalloenz_LuxS/M16"/>
</dbReference>
<evidence type="ECO:0000259" key="1">
    <source>
        <dbReference type="Pfam" id="PF05193"/>
    </source>
</evidence>
<name>A0A0F3RPJ3_9LACO</name>
<dbReference type="STRING" id="216463.VC81_12015"/>
<dbReference type="PANTHER" id="PTHR11851">
    <property type="entry name" value="METALLOPROTEASE"/>
    <property type="match status" value="1"/>
</dbReference>
<dbReference type="InterPro" id="IPR050361">
    <property type="entry name" value="MPP/UQCRC_Complex"/>
</dbReference>
<dbReference type="NCBIfam" id="NF047422">
    <property type="entry name" value="YfmF_fam"/>
    <property type="match status" value="1"/>
</dbReference>
<proteinExistence type="predicted"/>
<sequence length="426" mass="46644">MDVRIKDGVTLDLLPTKQFKTIGIKVDFVTPLRATAITARALLAQVLETSTAAYPTQTALARQLSLMYGASFGITVLKVGTQHIVRLTCSVVDEQTLDAYQDAQPLFERGMALLRAVLFDPLLPHGSFDPTTFTQQRQNLLTAIKSLDDDKQYLANRRLQEILFAGQPTQAMSALGDITTLGELTAADILTTYHDMLAHDAVHVAVIGDVTRERVTAALAQWPLAPRQVTDQDPYYRWTPQDQLQVGDDLAPVVQAKLNLAYQLPVYRNDADFMAAVVFNALFGGTPLSLLFTNVREKASLAYYASSNYSPFTGTMTVQTGIQAQNQARVQAIIQEQLAAVQAGNIDEQLLAEVQASLLNARLSALDSPQRLLNARLSAQLTHATMSLDDWTHALQAVTVADVQRVAQQARLQATYCLHGGVDHAE</sequence>
<evidence type="ECO:0000313" key="3">
    <source>
        <dbReference type="Proteomes" id="UP000033491"/>
    </source>
</evidence>
<protein>
    <submittedName>
        <fullName evidence="2">Zn-dependent peptidase</fullName>
    </submittedName>
</protein>
<dbReference type="PANTHER" id="PTHR11851:SF186">
    <property type="entry name" value="INACTIVE METALLOPROTEASE YMFF-RELATED"/>
    <property type="match status" value="1"/>
</dbReference>
<feature type="domain" description="Peptidase M16 C-terminal" evidence="1">
    <location>
        <begin position="184"/>
        <end position="358"/>
    </location>
</feature>
<dbReference type="GO" id="GO:0046872">
    <property type="term" value="F:metal ion binding"/>
    <property type="evidence" value="ECO:0007669"/>
    <property type="project" value="InterPro"/>
</dbReference>
<dbReference type="Gene3D" id="3.30.830.10">
    <property type="entry name" value="Metalloenzyme, LuxS/M16 peptidase-like"/>
    <property type="match status" value="2"/>
</dbReference>
<dbReference type="Proteomes" id="UP000033491">
    <property type="component" value="Unassembled WGS sequence"/>
</dbReference>
<comment type="caution">
    <text evidence="2">The sequence shown here is derived from an EMBL/GenBank/DDBJ whole genome shotgun (WGS) entry which is preliminary data.</text>
</comment>
<accession>A0A0F3RPJ3</accession>
<dbReference type="PATRIC" id="fig|216463.3.peg.1658"/>
<dbReference type="InterPro" id="IPR007863">
    <property type="entry name" value="Peptidase_M16_C"/>
</dbReference>
<reference evidence="2 3" key="1">
    <citation type="submission" date="2015-03" db="EMBL/GenBank/DDBJ databases">
        <authorList>
            <person name="Zheng J."/>
            <person name="Ganezle M."/>
        </authorList>
    </citation>
    <scope>NUCLEOTIDE SEQUENCE [LARGE SCALE GENOMIC DNA]</scope>
    <source>
        <strain evidence="2 3">LP38</strain>
    </source>
</reference>
<dbReference type="AlphaFoldDB" id="A0A0F3RPJ3"/>